<dbReference type="STRING" id="75913.A0A0K0FKZ5"/>
<dbReference type="Gene3D" id="2.30.42.10">
    <property type="match status" value="1"/>
</dbReference>
<dbReference type="PANTHER" id="PTHR31327">
    <property type="entry name" value="SPERM MEIOSIS PDZ DOMAIN CONTAINING PROTEINS-RELATED"/>
    <property type="match status" value="1"/>
</dbReference>
<sequence>MDIETTVFTVNLTVQQLPFDDIEFNQHLFVTDVAECFSNHLKFGDKLIQINDEVVSTIELFEEIMEDLLNTNVTYHFERILCRHRDMIPIYEVDKETLQFLNMIDGYIYFGVRFNITNESGCMGLYLKHYQSKVLVTKVIPNFEAAKCLSIGDHIVSVNKLRVSNKYICHDKLVKTLRKFNSAILIIERPVSEIAKEWTYKALTSRIDNPTSVKMKSDVRDIAMKIKNEMILSDNRCEKPVKSILIKNPPIEYPFGDDVPSVTFEEETQQYNIGTDVSSSKKLKKVKKPTKARTLENKKSKKKRRKFC</sequence>
<keyword evidence="3" id="KW-1185">Reference proteome</keyword>
<evidence type="ECO:0000259" key="2">
    <source>
        <dbReference type="PROSITE" id="PS50106"/>
    </source>
</evidence>
<evidence type="ECO:0000256" key="1">
    <source>
        <dbReference type="SAM" id="MobiDB-lite"/>
    </source>
</evidence>
<feature type="region of interest" description="Disordered" evidence="1">
    <location>
        <begin position="276"/>
        <end position="308"/>
    </location>
</feature>
<dbReference type="AlphaFoldDB" id="A0A0K0FKZ5"/>
<dbReference type="PROSITE" id="PS50106">
    <property type="entry name" value="PDZ"/>
    <property type="match status" value="1"/>
</dbReference>
<dbReference type="SUPFAM" id="SSF50156">
    <property type="entry name" value="PDZ domain-like"/>
    <property type="match status" value="1"/>
</dbReference>
<proteinExistence type="predicted"/>
<feature type="domain" description="PDZ" evidence="2">
    <location>
        <begin position="111"/>
        <end position="186"/>
    </location>
</feature>
<dbReference type="InterPro" id="IPR001478">
    <property type="entry name" value="PDZ"/>
</dbReference>
<reference evidence="3" key="1">
    <citation type="submission" date="2014-07" db="EMBL/GenBank/DDBJ databases">
        <authorList>
            <person name="Martin A.A"/>
            <person name="De Silva N."/>
        </authorList>
    </citation>
    <scope>NUCLEOTIDE SEQUENCE</scope>
</reference>
<organism evidence="3 4">
    <name type="scientific">Strongyloides venezuelensis</name>
    <name type="common">Threadworm</name>
    <dbReference type="NCBI Taxonomy" id="75913"/>
    <lineage>
        <taxon>Eukaryota</taxon>
        <taxon>Metazoa</taxon>
        <taxon>Ecdysozoa</taxon>
        <taxon>Nematoda</taxon>
        <taxon>Chromadorea</taxon>
        <taxon>Rhabditida</taxon>
        <taxon>Tylenchina</taxon>
        <taxon>Panagrolaimomorpha</taxon>
        <taxon>Strongyloidoidea</taxon>
        <taxon>Strongyloididae</taxon>
        <taxon>Strongyloides</taxon>
    </lineage>
</organism>
<protein>
    <submittedName>
        <fullName evidence="4">PDZ domain-containing protein</fullName>
    </submittedName>
</protein>
<evidence type="ECO:0000313" key="3">
    <source>
        <dbReference type="Proteomes" id="UP000035680"/>
    </source>
</evidence>
<dbReference type="Proteomes" id="UP000035680">
    <property type="component" value="Unassembled WGS sequence"/>
</dbReference>
<dbReference type="InterPro" id="IPR040264">
    <property type="entry name" value="T15H9.4-like"/>
</dbReference>
<name>A0A0K0FKZ5_STRVS</name>
<dbReference type="InterPro" id="IPR036034">
    <property type="entry name" value="PDZ_sf"/>
</dbReference>
<feature type="compositionally biased region" description="Basic residues" evidence="1">
    <location>
        <begin position="281"/>
        <end position="291"/>
    </location>
</feature>
<reference evidence="4" key="2">
    <citation type="submission" date="2015-08" db="UniProtKB">
        <authorList>
            <consortium name="WormBaseParasite"/>
        </authorList>
    </citation>
    <scope>IDENTIFICATION</scope>
</reference>
<feature type="compositionally biased region" description="Basic residues" evidence="1">
    <location>
        <begin position="299"/>
        <end position="308"/>
    </location>
</feature>
<accession>A0A0K0FKZ5</accession>
<evidence type="ECO:0000313" key="4">
    <source>
        <dbReference type="WBParaSite" id="SVE_0970900.1"/>
    </source>
</evidence>
<dbReference type="WBParaSite" id="SVE_0970900.1">
    <property type="protein sequence ID" value="SVE_0970900.1"/>
    <property type="gene ID" value="SVE_0970900"/>
</dbReference>